<dbReference type="InterPro" id="IPR018060">
    <property type="entry name" value="HTH_AraC"/>
</dbReference>
<evidence type="ECO:0000256" key="2">
    <source>
        <dbReference type="ARBA" id="ARBA00023125"/>
    </source>
</evidence>
<feature type="domain" description="HTH araC/xylS-type" evidence="4">
    <location>
        <begin position="173"/>
        <end position="271"/>
    </location>
</feature>
<accession>A0A1I3MA60</accession>
<dbReference type="GO" id="GO:0043565">
    <property type="term" value="F:sequence-specific DNA binding"/>
    <property type="evidence" value="ECO:0007669"/>
    <property type="project" value="InterPro"/>
</dbReference>
<dbReference type="InterPro" id="IPR011051">
    <property type="entry name" value="RmlC_Cupin_sf"/>
</dbReference>
<dbReference type="GO" id="GO:0003700">
    <property type="term" value="F:DNA-binding transcription factor activity"/>
    <property type="evidence" value="ECO:0007669"/>
    <property type="project" value="InterPro"/>
</dbReference>
<keyword evidence="6" id="KW-1185">Reference proteome</keyword>
<evidence type="ECO:0000256" key="3">
    <source>
        <dbReference type="ARBA" id="ARBA00023163"/>
    </source>
</evidence>
<dbReference type="EMBL" id="FORP01000002">
    <property type="protein sequence ID" value="SFI93944.1"/>
    <property type="molecule type" value="Genomic_DNA"/>
</dbReference>
<dbReference type="AlphaFoldDB" id="A0A1I3MA60"/>
<dbReference type="InterPro" id="IPR014710">
    <property type="entry name" value="RmlC-like_jellyroll"/>
</dbReference>
<dbReference type="InterPro" id="IPR009057">
    <property type="entry name" value="Homeodomain-like_sf"/>
</dbReference>
<reference evidence="5 6" key="1">
    <citation type="submission" date="2016-10" db="EMBL/GenBank/DDBJ databases">
        <authorList>
            <person name="de Groot N.N."/>
        </authorList>
    </citation>
    <scope>NUCLEOTIDE SEQUENCE [LARGE SCALE GENOMIC DNA]</scope>
    <source>
        <strain evidence="5 6">DSM 44468</strain>
    </source>
</reference>
<dbReference type="PANTHER" id="PTHR43280:SF32">
    <property type="entry name" value="TRANSCRIPTIONAL REGULATORY PROTEIN"/>
    <property type="match status" value="1"/>
</dbReference>
<evidence type="ECO:0000313" key="6">
    <source>
        <dbReference type="Proteomes" id="UP000199025"/>
    </source>
</evidence>
<keyword evidence="2 5" id="KW-0238">DNA-binding</keyword>
<keyword evidence="3" id="KW-0804">Transcription</keyword>
<dbReference type="RefSeq" id="WP_177228548.1">
    <property type="nucleotide sequence ID" value="NZ_FORP01000002.1"/>
</dbReference>
<organism evidence="5 6">
    <name type="scientific">Amycolatopsis sacchari</name>
    <dbReference type="NCBI Taxonomy" id="115433"/>
    <lineage>
        <taxon>Bacteria</taxon>
        <taxon>Bacillati</taxon>
        <taxon>Actinomycetota</taxon>
        <taxon>Actinomycetes</taxon>
        <taxon>Pseudonocardiales</taxon>
        <taxon>Pseudonocardiaceae</taxon>
        <taxon>Amycolatopsis</taxon>
    </lineage>
</organism>
<evidence type="ECO:0000259" key="4">
    <source>
        <dbReference type="PROSITE" id="PS01124"/>
    </source>
</evidence>
<dbReference type="SMART" id="SM00342">
    <property type="entry name" value="HTH_ARAC"/>
    <property type="match status" value="1"/>
</dbReference>
<proteinExistence type="predicted"/>
<dbReference type="Pfam" id="PF12833">
    <property type="entry name" value="HTH_18"/>
    <property type="match status" value="1"/>
</dbReference>
<dbReference type="SUPFAM" id="SSF46689">
    <property type="entry name" value="Homeodomain-like"/>
    <property type="match status" value="1"/>
</dbReference>
<dbReference type="Gene3D" id="2.60.120.10">
    <property type="entry name" value="Jelly Rolls"/>
    <property type="match status" value="1"/>
</dbReference>
<evidence type="ECO:0000256" key="1">
    <source>
        <dbReference type="ARBA" id="ARBA00023015"/>
    </source>
</evidence>
<name>A0A1I3MA60_9PSEU</name>
<dbReference type="Proteomes" id="UP000199025">
    <property type="component" value="Unassembled WGS sequence"/>
</dbReference>
<protein>
    <submittedName>
        <fullName evidence="5">AraC-type DNA-binding protein</fullName>
    </submittedName>
</protein>
<dbReference type="PANTHER" id="PTHR43280">
    <property type="entry name" value="ARAC-FAMILY TRANSCRIPTIONAL REGULATOR"/>
    <property type="match status" value="1"/>
</dbReference>
<keyword evidence="1" id="KW-0805">Transcription regulation</keyword>
<evidence type="ECO:0000313" key="5">
    <source>
        <dbReference type="EMBL" id="SFI93944.1"/>
    </source>
</evidence>
<gene>
    <name evidence="5" type="ORF">SAMN05421835_102247</name>
</gene>
<dbReference type="PROSITE" id="PS01124">
    <property type="entry name" value="HTH_ARAC_FAMILY_2"/>
    <property type="match status" value="1"/>
</dbReference>
<dbReference type="SUPFAM" id="SSF51182">
    <property type="entry name" value="RmlC-like cupins"/>
    <property type="match status" value="1"/>
</dbReference>
<dbReference type="Gene3D" id="1.10.10.60">
    <property type="entry name" value="Homeodomain-like"/>
    <property type="match status" value="1"/>
</dbReference>
<sequence>MVKNGQQRIRTLHYRVAADSPSGVEVLTFSRLRLIPAGKQWDTVHRADFHVLALGRSGRGTVVVDFVRHPLDADRVVWIRPGWTHSWADIAAVEGLVVLFRPEFVPPSSPGTDVLGPVSWQVDRADLVRLAADHLRREYVEGDAEILRHLLEVLLLRVAGGAPRPADGREVFTAFSRAVEAEYARSREVEWYARRLGYSPRTLRRATQEAVGVGAKRFIDDRVVLEAKRLLAHTGITVAECARRLGFDDPANFAKFFQARAGSTPGAFAESVR</sequence>
<dbReference type="STRING" id="115433.SAMN05421835_102247"/>